<gene>
    <name evidence="1" type="ORF">RHABOEDO_001665</name>
</gene>
<evidence type="ECO:0000313" key="2">
    <source>
        <dbReference type="Proteomes" id="UP000826014"/>
    </source>
</evidence>
<dbReference type="Proteomes" id="UP000826014">
    <property type="component" value="Chromosome"/>
</dbReference>
<organism evidence="1 2">
    <name type="scientific">Candidatus Rhabdochlamydia oedothoracis</name>
    <dbReference type="NCBI Taxonomy" id="2720720"/>
    <lineage>
        <taxon>Bacteria</taxon>
        <taxon>Pseudomonadati</taxon>
        <taxon>Chlamydiota</taxon>
        <taxon>Chlamydiia</taxon>
        <taxon>Parachlamydiales</taxon>
        <taxon>Candidatus Rhabdochlamydiaceae</taxon>
        <taxon>Candidatus Rhabdochlamydia</taxon>
    </lineage>
</organism>
<accession>A0ABX8V823</accession>
<evidence type="ECO:0000313" key="1">
    <source>
        <dbReference type="EMBL" id="QYF49344.1"/>
    </source>
</evidence>
<sequence>MQMHFPLQSLQGPFHAVGLLEINKPVIVNSIAEPIFKAMQEGATYLANKLTLSKLVKAGFLLGSVQAMSSIPTADAGFGLFALCMSTCLASTGGAFPPMCWAICCGTVPTPTP</sequence>
<dbReference type="RefSeq" id="WP_215217198.1">
    <property type="nucleotide sequence ID" value="NZ_CP075587.1"/>
</dbReference>
<protein>
    <submittedName>
        <fullName evidence="1">Uncharacterized protein</fullName>
    </submittedName>
</protein>
<dbReference type="EMBL" id="CP075587">
    <property type="protein sequence ID" value="QYF49344.1"/>
    <property type="molecule type" value="Genomic_DNA"/>
</dbReference>
<keyword evidence="2" id="KW-1185">Reference proteome</keyword>
<proteinExistence type="predicted"/>
<name>A0ABX8V823_9BACT</name>
<reference evidence="1 2" key="1">
    <citation type="journal article" date="2022" name="bioRxiv">
        <title>Ecology and evolution of chlamydial symbionts of arthropods.</title>
        <authorList>
            <person name="Halter T."/>
            <person name="Koestlbacher S."/>
            <person name="Collingro A."/>
            <person name="Sixt B.S."/>
            <person name="Toenshoff E.R."/>
            <person name="Hendrickx F."/>
            <person name="Kostanjsek R."/>
            <person name="Horn M."/>
        </authorList>
    </citation>
    <scope>NUCLEOTIDE SEQUENCE [LARGE SCALE GENOMIC DNA]</scope>
    <source>
        <strain evidence="1">W744xW776</strain>
    </source>
</reference>